<keyword evidence="2 5" id="KW-0808">Transferase</keyword>
<dbReference type="PANTHER" id="PTHR43300:SF11">
    <property type="entry name" value="ACETYLTRANSFERASE RV3034C-RELATED"/>
    <property type="match status" value="1"/>
</dbReference>
<keyword evidence="3" id="KW-0677">Repeat</keyword>
<dbReference type="RefSeq" id="WP_144248338.1">
    <property type="nucleotide sequence ID" value="NZ_VLPK01000002.1"/>
</dbReference>
<dbReference type="AlphaFoldDB" id="A0A556MK75"/>
<gene>
    <name evidence="5" type="ORF">FO440_11105</name>
</gene>
<dbReference type="InterPro" id="IPR001451">
    <property type="entry name" value="Hexapep"/>
</dbReference>
<accession>A0A556MK75</accession>
<evidence type="ECO:0000313" key="5">
    <source>
        <dbReference type="EMBL" id="TSJ40300.1"/>
    </source>
</evidence>
<dbReference type="Pfam" id="PF00132">
    <property type="entry name" value="Hexapep"/>
    <property type="match status" value="1"/>
</dbReference>
<dbReference type="EMBL" id="VLPK01000002">
    <property type="protein sequence ID" value="TSJ40300.1"/>
    <property type="molecule type" value="Genomic_DNA"/>
</dbReference>
<evidence type="ECO:0000256" key="2">
    <source>
        <dbReference type="ARBA" id="ARBA00022679"/>
    </source>
</evidence>
<dbReference type="SUPFAM" id="SSF51161">
    <property type="entry name" value="Trimeric LpxA-like enzymes"/>
    <property type="match status" value="1"/>
</dbReference>
<sequence length="184" mass="20584">MAFGNIIKKIKRKFFDDKRFSKCEIMGTAYISDDTSIGEYCYVGYNTFITKSNIGRYCSIANNVSIGNGEHLLNNISTSSLFYDNPYEVLTSKKCEIGNDVWIGVCSTIRRGVKIGNGAVIGANSFVNKDVPPYAVVGGVPAKIIKYRFSEKQIEDIEKSNWWDFDIAEAKFIISQIKLTGNNI</sequence>
<dbReference type="Gene3D" id="2.160.10.10">
    <property type="entry name" value="Hexapeptide repeat proteins"/>
    <property type="match status" value="1"/>
</dbReference>
<evidence type="ECO:0000313" key="6">
    <source>
        <dbReference type="Proteomes" id="UP000318733"/>
    </source>
</evidence>
<dbReference type="Proteomes" id="UP000318733">
    <property type="component" value="Unassembled WGS sequence"/>
</dbReference>
<evidence type="ECO:0000256" key="4">
    <source>
        <dbReference type="ARBA" id="ARBA00023315"/>
    </source>
</evidence>
<dbReference type="InterPro" id="IPR018357">
    <property type="entry name" value="Hexapep_transf_CS"/>
</dbReference>
<dbReference type="PROSITE" id="PS00101">
    <property type="entry name" value="HEXAPEP_TRANSFERASES"/>
    <property type="match status" value="1"/>
</dbReference>
<name>A0A556MK75_9SPHI</name>
<keyword evidence="6" id="KW-1185">Reference proteome</keyword>
<evidence type="ECO:0000256" key="1">
    <source>
        <dbReference type="ARBA" id="ARBA00007274"/>
    </source>
</evidence>
<dbReference type="OrthoDB" id="9814490at2"/>
<organism evidence="5 6">
    <name type="scientific">Mucilaginibacter corticis</name>
    <dbReference type="NCBI Taxonomy" id="2597670"/>
    <lineage>
        <taxon>Bacteria</taxon>
        <taxon>Pseudomonadati</taxon>
        <taxon>Bacteroidota</taxon>
        <taxon>Sphingobacteriia</taxon>
        <taxon>Sphingobacteriales</taxon>
        <taxon>Sphingobacteriaceae</taxon>
        <taxon>Mucilaginibacter</taxon>
    </lineage>
</organism>
<proteinExistence type="inferred from homology"/>
<dbReference type="InterPro" id="IPR050179">
    <property type="entry name" value="Trans_hexapeptide_repeat"/>
</dbReference>
<dbReference type="GO" id="GO:0016746">
    <property type="term" value="F:acyltransferase activity"/>
    <property type="evidence" value="ECO:0007669"/>
    <property type="project" value="UniProtKB-KW"/>
</dbReference>
<dbReference type="InterPro" id="IPR011004">
    <property type="entry name" value="Trimer_LpxA-like_sf"/>
</dbReference>
<comment type="caution">
    <text evidence="5">The sequence shown here is derived from an EMBL/GenBank/DDBJ whole genome shotgun (WGS) entry which is preliminary data.</text>
</comment>
<keyword evidence="4" id="KW-0012">Acyltransferase</keyword>
<comment type="similarity">
    <text evidence="1">Belongs to the transferase hexapeptide repeat family.</text>
</comment>
<reference evidence="5 6" key="1">
    <citation type="submission" date="2019-07" db="EMBL/GenBank/DDBJ databases">
        <authorList>
            <person name="Huq M.A."/>
        </authorList>
    </citation>
    <scope>NUCLEOTIDE SEQUENCE [LARGE SCALE GENOMIC DNA]</scope>
    <source>
        <strain evidence="5 6">MAH-19</strain>
    </source>
</reference>
<protein>
    <submittedName>
        <fullName evidence="5">CatB-related O-acetyltransferase</fullName>
    </submittedName>
</protein>
<dbReference type="PANTHER" id="PTHR43300">
    <property type="entry name" value="ACETYLTRANSFERASE"/>
    <property type="match status" value="1"/>
</dbReference>
<dbReference type="CDD" id="cd03349">
    <property type="entry name" value="LbH_XAT"/>
    <property type="match status" value="1"/>
</dbReference>
<evidence type="ECO:0000256" key="3">
    <source>
        <dbReference type="ARBA" id="ARBA00022737"/>
    </source>
</evidence>